<name>A0A0E9V316_ANGAN</name>
<organism evidence="1">
    <name type="scientific">Anguilla anguilla</name>
    <name type="common">European freshwater eel</name>
    <name type="synonym">Muraena anguilla</name>
    <dbReference type="NCBI Taxonomy" id="7936"/>
    <lineage>
        <taxon>Eukaryota</taxon>
        <taxon>Metazoa</taxon>
        <taxon>Chordata</taxon>
        <taxon>Craniata</taxon>
        <taxon>Vertebrata</taxon>
        <taxon>Euteleostomi</taxon>
        <taxon>Actinopterygii</taxon>
        <taxon>Neopterygii</taxon>
        <taxon>Teleostei</taxon>
        <taxon>Anguilliformes</taxon>
        <taxon>Anguillidae</taxon>
        <taxon>Anguilla</taxon>
    </lineage>
</organism>
<sequence>MLRGHCYKAALSCSIYFEANFNLIKLWVVLLFKLQCKYCIDWTCLGIYFT</sequence>
<reference evidence="1" key="2">
    <citation type="journal article" date="2015" name="Fish Shellfish Immunol.">
        <title>Early steps in the European eel (Anguilla anguilla)-Vibrio vulnificus interaction in the gills: Role of the RtxA13 toxin.</title>
        <authorList>
            <person name="Callol A."/>
            <person name="Pajuelo D."/>
            <person name="Ebbesson L."/>
            <person name="Teles M."/>
            <person name="MacKenzie S."/>
            <person name="Amaro C."/>
        </authorList>
    </citation>
    <scope>NUCLEOTIDE SEQUENCE</scope>
</reference>
<accession>A0A0E9V316</accession>
<dbReference type="AlphaFoldDB" id="A0A0E9V316"/>
<evidence type="ECO:0000313" key="1">
    <source>
        <dbReference type="EMBL" id="JAH72371.1"/>
    </source>
</evidence>
<dbReference type="EMBL" id="GBXM01036206">
    <property type="protein sequence ID" value="JAH72371.1"/>
    <property type="molecule type" value="Transcribed_RNA"/>
</dbReference>
<proteinExistence type="predicted"/>
<protein>
    <submittedName>
        <fullName evidence="1">Uncharacterized protein</fullName>
    </submittedName>
</protein>
<reference evidence="1" key="1">
    <citation type="submission" date="2014-11" db="EMBL/GenBank/DDBJ databases">
        <authorList>
            <person name="Amaro Gonzalez C."/>
        </authorList>
    </citation>
    <scope>NUCLEOTIDE SEQUENCE</scope>
</reference>